<sequence>MDHGNDSTPLATRPICSSRTVAAIAFLGAAILAMGIVSGAIQNRDPNSWFIFAFIGMLVSWNATVATCCLAKGPHLPLRLILFAVTILFSTATSSVLGGDTVQFFAPFFLSSAMLAWLLSFAAGFPAWRLANDPNPAARSQYSIRGLLILTTCVAVLFTLFKQLAPSQRDLTAMTILCVGGTAGWLLGCSSFCHRTYRWPLATLVLLALLCLSFWTLMTNYDFGQPRSGTFEVCFVYPVASYSIPAIIGRFTQPSPTPIDEALAIDA</sequence>
<proteinExistence type="predicted"/>
<dbReference type="EMBL" id="CP036318">
    <property type="protein sequence ID" value="QDV54696.1"/>
    <property type="molecule type" value="Genomic_DNA"/>
</dbReference>
<evidence type="ECO:0000313" key="2">
    <source>
        <dbReference type="EMBL" id="QDV54696.1"/>
    </source>
</evidence>
<organism evidence="2 3">
    <name type="scientific">Rosistilla oblonga</name>
    <dbReference type="NCBI Taxonomy" id="2527990"/>
    <lineage>
        <taxon>Bacteria</taxon>
        <taxon>Pseudomonadati</taxon>
        <taxon>Planctomycetota</taxon>
        <taxon>Planctomycetia</taxon>
        <taxon>Pirellulales</taxon>
        <taxon>Pirellulaceae</taxon>
        <taxon>Rosistilla</taxon>
    </lineage>
</organism>
<feature type="transmembrane region" description="Helical" evidence="1">
    <location>
        <begin position="48"/>
        <end position="71"/>
    </location>
</feature>
<reference evidence="2 3" key="1">
    <citation type="submission" date="2019-02" db="EMBL/GenBank/DDBJ databases">
        <title>Deep-cultivation of Planctomycetes and their phenomic and genomic characterization uncovers novel biology.</title>
        <authorList>
            <person name="Wiegand S."/>
            <person name="Jogler M."/>
            <person name="Boedeker C."/>
            <person name="Pinto D."/>
            <person name="Vollmers J."/>
            <person name="Rivas-Marin E."/>
            <person name="Kohn T."/>
            <person name="Peeters S.H."/>
            <person name="Heuer A."/>
            <person name="Rast P."/>
            <person name="Oberbeckmann S."/>
            <person name="Bunk B."/>
            <person name="Jeske O."/>
            <person name="Meyerdierks A."/>
            <person name="Storesund J.E."/>
            <person name="Kallscheuer N."/>
            <person name="Luecker S."/>
            <person name="Lage O.M."/>
            <person name="Pohl T."/>
            <person name="Merkel B.J."/>
            <person name="Hornburger P."/>
            <person name="Mueller R.-W."/>
            <person name="Bruemmer F."/>
            <person name="Labrenz M."/>
            <person name="Spormann A.M."/>
            <person name="Op den Camp H."/>
            <person name="Overmann J."/>
            <person name="Amann R."/>
            <person name="Jetten M.S.M."/>
            <person name="Mascher T."/>
            <person name="Medema M.H."/>
            <person name="Devos D.P."/>
            <person name="Kaster A.-K."/>
            <person name="Ovreas L."/>
            <person name="Rohde M."/>
            <person name="Galperin M.Y."/>
            <person name="Jogler C."/>
        </authorList>
    </citation>
    <scope>NUCLEOTIDE SEQUENCE [LARGE SCALE GENOMIC DNA]</scope>
    <source>
        <strain evidence="2 3">Mal33</strain>
    </source>
</reference>
<feature type="transmembrane region" description="Helical" evidence="1">
    <location>
        <begin position="199"/>
        <end position="218"/>
    </location>
</feature>
<feature type="transmembrane region" description="Helical" evidence="1">
    <location>
        <begin position="146"/>
        <end position="165"/>
    </location>
</feature>
<evidence type="ECO:0000313" key="3">
    <source>
        <dbReference type="Proteomes" id="UP000316770"/>
    </source>
</evidence>
<keyword evidence="1" id="KW-0812">Transmembrane</keyword>
<feature type="transmembrane region" description="Helical" evidence="1">
    <location>
        <begin position="171"/>
        <end position="187"/>
    </location>
</feature>
<name>A0A518INN1_9BACT</name>
<keyword evidence="1" id="KW-0472">Membrane</keyword>
<evidence type="ECO:0000256" key="1">
    <source>
        <dbReference type="SAM" id="Phobius"/>
    </source>
</evidence>
<dbReference type="Proteomes" id="UP000316770">
    <property type="component" value="Chromosome"/>
</dbReference>
<keyword evidence="3" id="KW-1185">Reference proteome</keyword>
<accession>A0A518INN1</accession>
<dbReference type="AlphaFoldDB" id="A0A518INN1"/>
<feature type="transmembrane region" description="Helical" evidence="1">
    <location>
        <begin position="104"/>
        <end position="125"/>
    </location>
</feature>
<keyword evidence="1" id="KW-1133">Transmembrane helix</keyword>
<feature type="transmembrane region" description="Helical" evidence="1">
    <location>
        <begin position="21"/>
        <end position="42"/>
    </location>
</feature>
<gene>
    <name evidence="2" type="ORF">Mal33_06530</name>
</gene>
<feature type="transmembrane region" description="Helical" evidence="1">
    <location>
        <begin position="78"/>
        <end position="98"/>
    </location>
</feature>
<protein>
    <submittedName>
        <fullName evidence="2">Uncharacterized protein</fullName>
    </submittedName>
</protein>